<feature type="signal peptide" evidence="2">
    <location>
        <begin position="1"/>
        <end position="24"/>
    </location>
</feature>
<proteinExistence type="predicted"/>
<dbReference type="Pfam" id="PF13181">
    <property type="entry name" value="TPR_8"/>
    <property type="match status" value="2"/>
</dbReference>
<dbReference type="Gene3D" id="1.25.40.10">
    <property type="entry name" value="Tetratricopeptide repeat domain"/>
    <property type="match status" value="2"/>
</dbReference>
<evidence type="ECO:0000313" key="4">
    <source>
        <dbReference type="Proteomes" id="UP001254488"/>
    </source>
</evidence>
<feature type="repeat" description="TPR" evidence="1">
    <location>
        <begin position="291"/>
        <end position="324"/>
    </location>
</feature>
<gene>
    <name evidence="3" type="ORF">RM538_09670</name>
</gene>
<evidence type="ECO:0000256" key="1">
    <source>
        <dbReference type="PROSITE-ProRule" id="PRU00339"/>
    </source>
</evidence>
<comment type="caution">
    <text evidence="3">The sequence shown here is derived from an EMBL/GenBank/DDBJ whole genome shotgun (WGS) entry which is preliminary data.</text>
</comment>
<keyword evidence="2" id="KW-0732">Signal</keyword>
<name>A0ABU2YGT6_9FLAO</name>
<accession>A0ABU2YGT6</accession>
<dbReference type="PROSITE" id="PS50005">
    <property type="entry name" value="TPR"/>
    <property type="match status" value="2"/>
</dbReference>
<dbReference type="InterPro" id="IPR019734">
    <property type="entry name" value="TPR_rpt"/>
</dbReference>
<evidence type="ECO:0008006" key="5">
    <source>
        <dbReference type="Google" id="ProtNLM"/>
    </source>
</evidence>
<evidence type="ECO:0000256" key="2">
    <source>
        <dbReference type="SAM" id="SignalP"/>
    </source>
</evidence>
<feature type="chain" id="PRO_5047454856" description="Tetratricopeptide repeat protein" evidence="2">
    <location>
        <begin position="25"/>
        <end position="453"/>
    </location>
</feature>
<dbReference type="InterPro" id="IPR011990">
    <property type="entry name" value="TPR-like_helical_dom_sf"/>
</dbReference>
<keyword evidence="4" id="KW-1185">Reference proteome</keyword>
<organism evidence="3 4">
    <name type="scientific">Patiriisocius hiemis</name>
    <dbReference type="NCBI Taxonomy" id="3075604"/>
    <lineage>
        <taxon>Bacteria</taxon>
        <taxon>Pseudomonadati</taxon>
        <taxon>Bacteroidota</taxon>
        <taxon>Flavobacteriia</taxon>
        <taxon>Flavobacteriales</taxon>
        <taxon>Flavobacteriaceae</taxon>
        <taxon>Patiriisocius</taxon>
    </lineage>
</organism>
<evidence type="ECO:0000313" key="3">
    <source>
        <dbReference type="EMBL" id="MDT0556273.1"/>
    </source>
</evidence>
<dbReference type="EMBL" id="JAVRHZ010000005">
    <property type="protein sequence ID" value="MDT0556273.1"/>
    <property type="molecule type" value="Genomic_DNA"/>
</dbReference>
<protein>
    <recommendedName>
        <fullName evidence="5">Tetratricopeptide repeat protein</fullName>
    </recommendedName>
</protein>
<keyword evidence="1" id="KW-0802">TPR repeat</keyword>
<reference evidence="3 4" key="1">
    <citation type="submission" date="2023-09" db="EMBL/GenBank/DDBJ databases">
        <authorList>
            <person name="Rey-Velasco X."/>
        </authorList>
    </citation>
    <scope>NUCLEOTIDE SEQUENCE [LARGE SCALE GENOMIC DNA]</scope>
    <source>
        <strain evidence="3 4">W242</strain>
    </source>
</reference>
<dbReference type="SMART" id="SM00028">
    <property type="entry name" value="TPR"/>
    <property type="match status" value="3"/>
</dbReference>
<dbReference type="Proteomes" id="UP001254488">
    <property type="component" value="Unassembled WGS sequence"/>
</dbReference>
<sequence length="453" mass="50589">MKRKAILVLAVLAMTIGNSAFSQMADDCTITGSLFVEPAKAKNYTEAIKHYDKVVTECPKYSLATYQYGEKMFKHFIKNGDKSMLPKLIKNYELRLQHYPSKTKEGDVLGDIAQAMYDNDMGTKEEQFAAFDKAQKQDPENFTSPKGVYTYFRLAIELQESGKKDLQDIFELNDILIDKIEGKENDMAAILKQLLEKQENGTALDKKEEKKLNAVEKNLESYGKIKGSINSLLGSLADCDNLIPLYEKQFDEKKGDINWLRIAAGRLNGKDCETPLFVRLVEQLNVLEPSARTLLYLGNIAQKEGNSSKANEYYNQAVDLETNPNKKADIYYRLAESARKKGSFSTARNFYNKMLEVKPSAGIAYLKIAQMIASSSNSCGSTPFEKRAVNWKAANFADRAARVDASLASNARAAASSYRQRAPSKSDIFNQGMAGKTVSFNCWVGGSVRVPNL</sequence>
<feature type="repeat" description="TPR" evidence="1">
    <location>
        <begin position="328"/>
        <end position="361"/>
    </location>
</feature>
<dbReference type="RefSeq" id="WP_311333225.1">
    <property type="nucleotide sequence ID" value="NZ_JAVRHZ010000005.1"/>
</dbReference>
<dbReference type="SUPFAM" id="SSF48452">
    <property type="entry name" value="TPR-like"/>
    <property type="match status" value="2"/>
</dbReference>